<dbReference type="AlphaFoldDB" id="A0A6M8B051"/>
<dbReference type="PROSITE" id="PS00723">
    <property type="entry name" value="POLYPRENYL_SYNTHASE_1"/>
    <property type="match status" value="1"/>
</dbReference>
<evidence type="ECO:0000313" key="7">
    <source>
        <dbReference type="EMBL" id="QKD79628.1"/>
    </source>
</evidence>
<evidence type="ECO:0000256" key="3">
    <source>
        <dbReference type="ARBA" id="ARBA00022679"/>
    </source>
</evidence>
<name>A0A6M8B051_9ACTO</name>
<dbReference type="InterPro" id="IPR033749">
    <property type="entry name" value="Polyprenyl_synt_CS"/>
</dbReference>
<dbReference type="Pfam" id="PF00348">
    <property type="entry name" value="polyprenyl_synt"/>
    <property type="match status" value="1"/>
</dbReference>
<evidence type="ECO:0000256" key="2">
    <source>
        <dbReference type="ARBA" id="ARBA00006706"/>
    </source>
</evidence>
<evidence type="ECO:0000256" key="5">
    <source>
        <dbReference type="ARBA" id="ARBA00022842"/>
    </source>
</evidence>
<keyword evidence="5" id="KW-0460">Magnesium</keyword>
<sequence>MTQIDRTMSLVRQAVDERLSQAIAERRDEWSDAGPAAAELLDAAADLLRGGKRMRAVLAAIALSATTDGARREDVLSGRACAGLGAALELYQASALIHDDVIDAALTRRGLPAAHRRFATAHRGSHWLGDAEAHGRSAAILLGDLLLSAAGVELGAALAQCPRGTRAAARAAFDAMTEEVALGQYLDVRAESLPLPDEGADHAAAGRAMEEAALAVVLRKSARYSVMRPLLIGALLGGLPPGGEGARRLAELGEAAGVAFQLRDDELGVFGDPAHTGKPAGDDLREGKRTVLLALAWQRCDAGGRAVLRRVLANARADAGEIAAAAAIIEECGARAAHEERIEAHAERARRALEALITAEAGLSRSAAADLASVISLLTDRSA</sequence>
<dbReference type="GO" id="GO:0046872">
    <property type="term" value="F:metal ion binding"/>
    <property type="evidence" value="ECO:0007669"/>
    <property type="project" value="UniProtKB-KW"/>
</dbReference>
<dbReference type="SUPFAM" id="SSF48576">
    <property type="entry name" value="Terpenoid synthases"/>
    <property type="match status" value="1"/>
</dbReference>
<keyword evidence="4" id="KW-0479">Metal-binding</keyword>
<dbReference type="PANTHER" id="PTHR12001">
    <property type="entry name" value="GERANYLGERANYL PYROPHOSPHATE SYNTHASE"/>
    <property type="match status" value="1"/>
</dbReference>
<comment type="similarity">
    <text evidence="2 6">Belongs to the FPP/GGPP synthase family.</text>
</comment>
<proteinExistence type="inferred from homology"/>
<dbReference type="PANTHER" id="PTHR12001:SF85">
    <property type="entry name" value="SHORT CHAIN ISOPRENYL DIPHOSPHATE SYNTHASE"/>
    <property type="match status" value="1"/>
</dbReference>
<keyword evidence="3 6" id="KW-0808">Transferase</keyword>
<gene>
    <name evidence="7" type="ORF">HPC72_04590</name>
</gene>
<reference evidence="7 8" key="1">
    <citation type="submission" date="2020-05" db="EMBL/GenBank/DDBJ databases">
        <title>Actinomyces sp. zg-325.</title>
        <authorList>
            <person name="Yang C."/>
        </authorList>
    </citation>
    <scope>NUCLEOTIDE SEQUENCE [LARGE SCALE GENOMIC DNA]</scope>
    <source>
        <strain evidence="8">zg-325</strain>
    </source>
</reference>
<protein>
    <submittedName>
        <fullName evidence="7">Polyprenyl synthetase family protein</fullName>
    </submittedName>
</protein>
<dbReference type="KEGG" id="amam:HPC72_04590"/>
<dbReference type="InterPro" id="IPR008949">
    <property type="entry name" value="Isoprenoid_synthase_dom_sf"/>
</dbReference>
<dbReference type="EMBL" id="CP053642">
    <property type="protein sequence ID" value="QKD79628.1"/>
    <property type="molecule type" value="Genomic_DNA"/>
</dbReference>
<dbReference type="GO" id="GO:0008299">
    <property type="term" value="P:isoprenoid biosynthetic process"/>
    <property type="evidence" value="ECO:0007669"/>
    <property type="project" value="InterPro"/>
</dbReference>
<dbReference type="Proteomes" id="UP000504752">
    <property type="component" value="Chromosome"/>
</dbReference>
<evidence type="ECO:0000256" key="6">
    <source>
        <dbReference type="RuleBase" id="RU004466"/>
    </source>
</evidence>
<accession>A0A6M8B051</accession>
<dbReference type="InterPro" id="IPR000092">
    <property type="entry name" value="Polyprenyl_synt"/>
</dbReference>
<dbReference type="SFLD" id="SFLDS00005">
    <property type="entry name" value="Isoprenoid_Synthase_Type_I"/>
    <property type="match status" value="1"/>
</dbReference>
<evidence type="ECO:0000313" key="8">
    <source>
        <dbReference type="Proteomes" id="UP000504752"/>
    </source>
</evidence>
<comment type="cofactor">
    <cofactor evidence="1">
        <name>Mg(2+)</name>
        <dbReference type="ChEBI" id="CHEBI:18420"/>
    </cofactor>
</comment>
<evidence type="ECO:0000256" key="1">
    <source>
        <dbReference type="ARBA" id="ARBA00001946"/>
    </source>
</evidence>
<dbReference type="GO" id="GO:0004659">
    <property type="term" value="F:prenyltransferase activity"/>
    <property type="evidence" value="ECO:0007669"/>
    <property type="project" value="InterPro"/>
</dbReference>
<dbReference type="RefSeq" id="WP_159523128.1">
    <property type="nucleotide sequence ID" value="NZ_CP053642.1"/>
</dbReference>
<keyword evidence="8" id="KW-1185">Reference proteome</keyword>
<organism evidence="7 8">
    <name type="scientific">Actinomyces marmotae</name>
    <dbReference type="NCBI Taxonomy" id="2737173"/>
    <lineage>
        <taxon>Bacteria</taxon>
        <taxon>Bacillati</taxon>
        <taxon>Actinomycetota</taxon>
        <taxon>Actinomycetes</taxon>
        <taxon>Actinomycetales</taxon>
        <taxon>Actinomycetaceae</taxon>
        <taxon>Actinomyces</taxon>
    </lineage>
</organism>
<dbReference type="Gene3D" id="1.10.600.10">
    <property type="entry name" value="Farnesyl Diphosphate Synthase"/>
    <property type="match status" value="1"/>
</dbReference>
<evidence type="ECO:0000256" key="4">
    <source>
        <dbReference type="ARBA" id="ARBA00022723"/>
    </source>
</evidence>